<dbReference type="KEGG" id="gsl:Gasu_26020"/>
<reference evidence="3" key="1">
    <citation type="journal article" date="2013" name="Science">
        <title>Gene transfer from bacteria and archaea facilitated evolution of an extremophilic eukaryote.</title>
        <authorList>
            <person name="Schonknecht G."/>
            <person name="Chen W.H."/>
            <person name="Ternes C.M."/>
            <person name="Barbier G.G."/>
            <person name="Shrestha R.P."/>
            <person name="Stanke M."/>
            <person name="Brautigam A."/>
            <person name="Baker B.J."/>
            <person name="Banfield J.F."/>
            <person name="Garavito R.M."/>
            <person name="Carr K."/>
            <person name="Wilkerson C."/>
            <person name="Rensing S.A."/>
            <person name="Gagneul D."/>
            <person name="Dickenson N.E."/>
            <person name="Oesterhelt C."/>
            <person name="Lercher M.J."/>
            <person name="Weber A.P."/>
        </authorList>
    </citation>
    <scope>NUCLEOTIDE SEQUENCE [LARGE SCALE GENOMIC DNA]</scope>
    <source>
        <strain evidence="3">074W</strain>
    </source>
</reference>
<dbReference type="AlphaFoldDB" id="M2Y2H3"/>
<protein>
    <recommendedName>
        <fullName evidence="4">BZIP domain-containing protein</fullName>
    </recommendedName>
</protein>
<keyword evidence="3" id="KW-1185">Reference proteome</keyword>
<feature type="region of interest" description="Disordered" evidence="1">
    <location>
        <begin position="38"/>
        <end position="62"/>
    </location>
</feature>
<gene>
    <name evidence="2" type="ORF">Gasu_26020</name>
</gene>
<proteinExistence type="predicted"/>
<accession>M2Y2H3</accession>
<dbReference type="Proteomes" id="UP000030680">
    <property type="component" value="Unassembled WGS sequence"/>
</dbReference>
<sequence length="277" mass="31760">MYASTISRPPVIQPCPYGTPSHTFSSFLKESRAPPLGDYTKEADHWSRTSSQTNSKQGHERVDYPEQCKRLETWRMSVCEPFVKHKGHKKMSEESRKERNRRLAKEFRAKKKMELQLYQRWVAFLQGVVNELKTENDKLRQLVSDTSACSKDRIQESSVLSISDRSKEEQAVTIERKTNPTFHQDLALFSDTALKTKHIATTNLTSLPCIFDSNGNPLEEGYPLSPVSEQVSPCRIHDNVNWQMTERNQSNTNAVDRKKRLSTGETSVLGIDSLVHF</sequence>
<name>M2Y2H3_GALSU</name>
<evidence type="ECO:0000313" key="3">
    <source>
        <dbReference type="Proteomes" id="UP000030680"/>
    </source>
</evidence>
<evidence type="ECO:0000313" key="2">
    <source>
        <dbReference type="EMBL" id="EME30014.1"/>
    </source>
</evidence>
<dbReference type="RefSeq" id="XP_005706534.1">
    <property type="nucleotide sequence ID" value="XM_005706477.1"/>
</dbReference>
<dbReference type="OrthoDB" id="10431523at2759"/>
<dbReference type="EMBL" id="KB454503">
    <property type="protein sequence ID" value="EME30014.1"/>
    <property type="molecule type" value="Genomic_DNA"/>
</dbReference>
<dbReference type="GeneID" id="17088774"/>
<dbReference type="Gramene" id="EME30014">
    <property type="protein sequence ID" value="EME30014"/>
    <property type="gene ID" value="Gasu_26020"/>
</dbReference>
<organism evidence="2 3">
    <name type="scientific">Galdieria sulphuraria</name>
    <name type="common">Red alga</name>
    <dbReference type="NCBI Taxonomy" id="130081"/>
    <lineage>
        <taxon>Eukaryota</taxon>
        <taxon>Rhodophyta</taxon>
        <taxon>Bangiophyceae</taxon>
        <taxon>Galdieriales</taxon>
        <taxon>Galdieriaceae</taxon>
        <taxon>Galdieria</taxon>
    </lineage>
</organism>
<evidence type="ECO:0000256" key="1">
    <source>
        <dbReference type="SAM" id="MobiDB-lite"/>
    </source>
</evidence>
<evidence type="ECO:0008006" key="4">
    <source>
        <dbReference type="Google" id="ProtNLM"/>
    </source>
</evidence>
<dbReference type="Gene3D" id="1.20.5.170">
    <property type="match status" value="1"/>
</dbReference>